<dbReference type="InterPro" id="IPR006035">
    <property type="entry name" value="Ureohydrolase"/>
</dbReference>
<dbReference type="Proteomes" id="UP000249688">
    <property type="component" value="Unassembled WGS sequence"/>
</dbReference>
<keyword evidence="2" id="KW-0479">Metal-binding</keyword>
<dbReference type="NCBIfam" id="NF002564">
    <property type="entry name" value="PRK02190.1"/>
    <property type="match status" value="1"/>
</dbReference>
<reference evidence="6 7" key="1">
    <citation type="submission" date="2018-06" db="EMBL/GenBank/DDBJ databases">
        <title>Genomic Encyclopedia of Archaeal and Bacterial Type Strains, Phase II (KMG-II): from individual species to whole genera.</title>
        <authorList>
            <person name="Goeker M."/>
        </authorList>
    </citation>
    <scope>NUCLEOTIDE SEQUENCE [LARGE SCALE GENOMIC DNA]</scope>
    <source>
        <strain evidence="6 7">DSM 24525</strain>
    </source>
</reference>
<evidence type="ECO:0000256" key="2">
    <source>
        <dbReference type="ARBA" id="ARBA00022723"/>
    </source>
</evidence>
<dbReference type="PANTHER" id="PTHR11358">
    <property type="entry name" value="ARGINASE/AGMATINASE"/>
    <property type="match status" value="1"/>
</dbReference>
<dbReference type="InterPro" id="IPR023696">
    <property type="entry name" value="Ureohydrolase_dom_sf"/>
</dbReference>
<name>A0A2W7I6S0_9PROT</name>
<dbReference type="InterPro" id="IPR005925">
    <property type="entry name" value="Agmatinase-rel"/>
</dbReference>
<dbReference type="OrthoDB" id="9788689at2"/>
<gene>
    <name evidence="6" type="ORF">C8P66_12352</name>
</gene>
<dbReference type="PROSITE" id="PS01053">
    <property type="entry name" value="ARGINASE_1"/>
    <property type="match status" value="1"/>
</dbReference>
<dbReference type="Pfam" id="PF01928">
    <property type="entry name" value="CYTH"/>
    <property type="match status" value="1"/>
</dbReference>
<dbReference type="InterPro" id="IPR033469">
    <property type="entry name" value="CYTH-like_dom_sf"/>
</dbReference>
<feature type="domain" description="CYTH" evidence="5">
    <location>
        <begin position="2"/>
        <end position="150"/>
    </location>
</feature>
<dbReference type="NCBIfam" id="TIGR01230">
    <property type="entry name" value="agmatinase"/>
    <property type="match status" value="1"/>
</dbReference>
<dbReference type="PANTHER" id="PTHR11358:SF26">
    <property type="entry name" value="GUANIDINO ACID HYDROLASE, MITOCHONDRIAL"/>
    <property type="match status" value="1"/>
</dbReference>
<dbReference type="PROSITE" id="PS51707">
    <property type="entry name" value="CYTH"/>
    <property type="match status" value="1"/>
</dbReference>
<keyword evidence="7" id="KW-1185">Reference proteome</keyword>
<evidence type="ECO:0000256" key="1">
    <source>
        <dbReference type="ARBA" id="ARBA00009227"/>
    </source>
</evidence>
<evidence type="ECO:0000313" key="6">
    <source>
        <dbReference type="EMBL" id="PZW40845.1"/>
    </source>
</evidence>
<dbReference type="Gene3D" id="3.40.800.10">
    <property type="entry name" value="Ureohydrolase domain"/>
    <property type="match status" value="1"/>
</dbReference>
<dbReference type="PROSITE" id="PS51409">
    <property type="entry name" value="ARGINASE_2"/>
    <property type="match status" value="1"/>
</dbReference>
<evidence type="ECO:0000256" key="3">
    <source>
        <dbReference type="ARBA" id="ARBA00022801"/>
    </source>
</evidence>
<dbReference type="EMBL" id="QKYU01000023">
    <property type="protein sequence ID" value="PZW40845.1"/>
    <property type="molecule type" value="Genomic_DNA"/>
</dbReference>
<dbReference type="SUPFAM" id="SSF52768">
    <property type="entry name" value="Arginase/deacetylase"/>
    <property type="match status" value="1"/>
</dbReference>
<evidence type="ECO:0000256" key="4">
    <source>
        <dbReference type="RuleBase" id="RU003684"/>
    </source>
</evidence>
<evidence type="ECO:0000313" key="7">
    <source>
        <dbReference type="Proteomes" id="UP000249688"/>
    </source>
</evidence>
<dbReference type="SMART" id="SM01118">
    <property type="entry name" value="CYTH"/>
    <property type="match status" value="1"/>
</dbReference>
<dbReference type="CDD" id="cd07891">
    <property type="entry name" value="CYTH-like_CthTTM-like_1"/>
    <property type="match status" value="1"/>
</dbReference>
<dbReference type="AlphaFoldDB" id="A0A2W7I6S0"/>
<dbReference type="SUPFAM" id="SSF55154">
    <property type="entry name" value="CYTH-like phosphatases"/>
    <property type="match status" value="1"/>
</dbReference>
<dbReference type="PRINTS" id="PR00116">
    <property type="entry name" value="ARGINASE"/>
</dbReference>
<dbReference type="GO" id="GO:0008783">
    <property type="term" value="F:agmatinase activity"/>
    <property type="evidence" value="ECO:0007669"/>
    <property type="project" value="TreeGrafter"/>
</dbReference>
<keyword evidence="3 4" id="KW-0378">Hydrolase</keyword>
<sequence>MGVEIERKFLVRDDAWRLEAGPGVPIRQGYLSGAEDRASARVRREGDRGSLTVKGPGGLTRAEYEYVIPVAEAEEMLATLCGPVLGKRRHGLRHAGLEWTVDVFEGALAGLVLAEVELSSADQPVEIPPWAGTEVTDDPAYRNIALVQRVAIPPRVEGLPMTTPPTFSLPPSFLGVSRRDQAGAFAVAGVPLDVGTTNRAGARDAPRAIRAASRMLVDGAHPVSWREPADMPIADLGDFAIALGDIPNTHKLIERQAGGIQHLLALGGEHGITLPLLRALSKRVGGPLGLVQFDAHPDTAPDNFGQVFGHGCFLFHAIEEGLVDPARCIQIGIRAPMQRDTWDWTLERGVTILTAQQVHAMGPEAVAERARAVLGEVPAYLSFDIDALDPAFAPGTGTPEIGGLASWQAQAILRGLGGLDFRGMDVVEVSPAYDVAEITALAAATVVWEYLALVTGPLARRRHLS</sequence>
<dbReference type="InterPro" id="IPR023577">
    <property type="entry name" value="CYTH_domain"/>
</dbReference>
<dbReference type="InterPro" id="IPR020855">
    <property type="entry name" value="Ureohydrolase_Mn_BS"/>
</dbReference>
<accession>A0A2W7I6S0</accession>
<comment type="caution">
    <text evidence="6">The sequence shown here is derived from an EMBL/GenBank/DDBJ whole genome shotgun (WGS) entry which is preliminary data.</text>
</comment>
<dbReference type="GO" id="GO:0046872">
    <property type="term" value="F:metal ion binding"/>
    <property type="evidence" value="ECO:0007669"/>
    <property type="project" value="UniProtKB-KW"/>
</dbReference>
<dbReference type="GO" id="GO:0033389">
    <property type="term" value="P:putrescine biosynthetic process from arginine, via agmatine"/>
    <property type="evidence" value="ECO:0007669"/>
    <property type="project" value="TreeGrafter"/>
</dbReference>
<proteinExistence type="inferred from homology"/>
<organism evidence="6 7">
    <name type="scientific">Humitalea rosea</name>
    <dbReference type="NCBI Taxonomy" id="990373"/>
    <lineage>
        <taxon>Bacteria</taxon>
        <taxon>Pseudomonadati</taxon>
        <taxon>Pseudomonadota</taxon>
        <taxon>Alphaproteobacteria</taxon>
        <taxon>Acetobacterales</taxon>
        <taxon>Roseomonadaceae</taxon>
        <taxon>Humitalea</taxon>
    </lineage>
</organism>
<protein>
    <submittedName>
        <fullName evidence="6">Agmatinase</fullName>
    </submittedName>
</protein>
<comment type="similarity">
    <text evidence="1">Belongs to the arginase family. Agmatinase subfamily.</text>
</comment>
<dbReference type="Gene3D" id="2.40.320.10">
    <property type="entry name" value="Hypothetical Protein Pfu-838710-001"/>
    <property type="match status" value="1"/>
</dbReference>
<dbReference type="RefSeq" id="WP_158537298.1">
    <property type="nucleotide sequence ID" value="NZ_QKYU01000023.1"/>
</dbReference>
<dbReference type="Pfam" id="PF00491">
    <property type="entry name" value="Arginase"/>
    <property type="match status" value="1"/>
</dbReference>
<dbReference type="CDD" id="cd11592">
    <property type="entry name" value="Agmatinase_PAH"/>
    <property type="match status" value="1"/>
</dbReference>
<evidence type="ECO:0000259" key="5">
    <source>
        <dbReference type="PROSITE" id="PS51707"/>
    </source>
</evidence>